<dbReference type="FunFam" id="3.40.50.150:FF:000068">
    <property type="entry name" value="Ribosomal RNA-processing protein 8"/>
    <property type="match status" value="1"/>
</dbReference>
<keyword evidence="8 13" id="KW-0949">S-adenosyl-L-methionine</keyword>
<dbReference type="InterPro" id="IPR042036">
    <property type="entry name" value="RRP8_N"/>
</dbReference>
<evidence type="ECO:0000313" key="15">
    <source>
        <dbReference type="EMBL" id="OQV24661.1"/>
    </source>
</evidence>
<evidence type="ECO:0000256" key="4">
    <source>
        <dbReference type="ARBA" id="ARBA00022491"/>
    </source>
</evidence>
<evidence type="ECO:0000313" key="16">
    <source>
        <dbReference type="Proteomes" id="UP000192578"/>
    </source>
</evidence>
<proteinExistence type="inferred from homology"/>
<evidence type="ECO:0000256" key="11">
    <source>
        <dbReference type="ARBA" id="ARBA00023163"/>
    </source>
</evidence>
<evidence type="ECO:0000256" key="9">
    <source>
        <dbReference type="ARBA" id="ARBA00022853"/>
    </source>
</evidence>
<dbReference type="GO" id="GO:0008168">
    <property type="term" value="F:methyltransferase activity"/>
    <property type="evidence" value="ECO:0007669"/>
    <property type="project" value="UniProtKB-KW"/>
</dbReference>
<keyword evidence="10" id="KW-0805">Transcription regulation</keyword>
<dbReference type="EC" id="2.1.1.-" evidence="13"/>
<dbReference type="GO" id="GO:0005730">
    <property type="term" value="C:nucleolus"/>
    <property type="evidence" value="ECO:0007669"/>
    <property type="project" value="UniProtKB-SubCell"/>
</dbReference>
<accession>A0A1W0XBK8</accession>
<keyword evidence="9" id="KW-0156">Chromatin regulator</keyword>
<evidence type="ECO:0000256" key="10">
    <source>
        <dbReference type="ARBA" id="ARBA00023015"/>
    </source>
</evidence>
<dbReference type="GO" id="GO:0000183">
    <property type="term" value="P:rDNA heterochromatin formation"/>
    <property type="evidence" value="ECO:0007669"/>
    <property type="project" value="TreeGrafter"/>
</dbReference>
<dbReference type="EMBL" id="MTYJ01000006">
    <property type="protein sequence ID" value="OQV24661.1"/>
    <property type="molecule type" value="Genomic_DNA"/>
</dbReference>
<dbReference type="InterPro" id="IPR029063">
    <property type="entry name" value="SAM-dependent_MTases_sf"/>
</dbReference>
<dbReference type="Gene3D" id="1.10.10.2150">
    <property type="entry name" value="Ribosomal RNA-processing protein 8, N-terminal domain"/>
    <property type="match status" value="1"/>
</dbReference>
<sequence length="373" mass="41758">MFSVCDDWGTAGPETEELLSGLFGTPKKFPSPKDNTTPVKGSKSSSGSTVLTKSNSKAGKPLKQPSIELTDVKPRPVPDVPSVGKKARLLRKQQERKQRKAEKRHTMQVAEGSRPATDSDNEPDEIVTGVGLNEQEVVKVPVIPKKKRKAAESYLEQAEKRMKGSRFRVLNERLYTSTGEEAMEFFQEDPDAFVEYHDGYREQFAAWPDKPVIEIINWLKKQPKHWKVADFGCGEAQLAAGIPQKCHSFDLCALNERVTVANMSNVPLPDDSVDVAVFCLSLMGTNVVDFLLEARRVLRIGGILKVAEVSSRIENVKQLIHKTERLGFSVQKRNHTASEGNYFTFLEFKKKTQQAATGDLPEIVLKPCIYKKR</sequence>
<evidence type="ECO:0000256" key="1">
    <source>
        <dbReference type="ARBA" id="ARBA00004604"/>
    </source>
</evidence>
<dbReference type="GO" id="GO:0006364">
    <property type="term" value="P:rRNA processing"/>
    <property type="evidence" value="ECO:0007669"/>
    <property type="project" value="UniProtKB-UniRule"/>
</dbReference>
<dbReference type="GO" id="GO:0033553">
    <property type="term" value="C:rDNA heterochromatin"/>
    <property type="evidence" value="ECO:0007669"/>
    <property type="project" value="TreeGrafter"/>
</dbReference>
<dbReference type="OrthoDB" id="10258825at2759"/>
<comment type="subcellular location">
    <subcellularLocation>
        <location evidence="1 13">Nucleus</location>
        <location evidence="1 13">Nucleolus</location>
    </subcellularLocation>
</comment>
<dbReference type="GO" id="GO:0032259">
    <property type="term" value="P:methylation"/>
    <property type="evidence" value="ECO:0007669"/>
    <property type="project" value="UniProtKB-KW"/>
</dbReference>
<dbReference type="SUPFAM" id="SSF53335">
    <property type="entry name" value="S-adenosyl-L-methionine-dependent methyltransferases"/>
    <property type="match status" value="1"/>
</dbReference>
<comment type="similarity">
    <text evidence="2 13">Belongs to the methyltransferase superfamily. RRP8 family.</text>
</comment>
<dbReference type="GO" id="GO:0046015">
    <property type="term" value="P:regulation of transcription by glucose"/>
    <property type="evidence" value="ECO:0007669"/>
    <property type="project" value="TreeGrafter"/>
</dbReference>
<comment type="function">
    <text evidence="13">Probable methyltransferase required to silence rDNA.</text>
</comment>
<evidence type="ECO:0000256" key="3">
    <source>
        <dbReference type="ARBA" id="ARBA00020203"/>
    </source>
</evidence>
<keyword evidence="12 13" id="KW-0539">Nucleus</keyword>
<gene>
    <name evidence="15" type="ORF">BV898_01720</name>
</gene>
<dbReference type="CDD" id="cd02440">
    <property type="entry name" value="AdoMet_MTases"/>
    <property type="match status" value="1"/>
</dbReference>
<evidence type="ECO:0000256" key="13">
    <source>
        <dbReference type="RuleBase" id="RU365074"/>
    </source>
</evidence>
<dbReference type="PANTHER" id="PTHR12787">
    <property type="entry name" value="RIBOSOMAL RNA-PROCESSING PROTEIN 8"/>
    <property type="match status" value="1"/>
</dbReference>
<evidence type="ECO:0000256" key="6">
    <source>
        <dbReference type="ARBA" id="ARBA00022603"/>
    </source>
</evidence>
<feature type="region of interest" description="Disordered" evidence="14">
    <location>
        <begin position="21"/>
        <end position="123"/>
    </location>
</feature>
<evidence type="ECO:0000256" key="2">
    <source>
        <dbReference type="ARBA" id="ARBA00006301"/>
    </source>
</evidence>
<organism evidence="15 16">
    <name type="scientific">Hypsibius exemplaris</name>
    <name type="common">Freshwater tardigrade</name>
    <dbReference type="NCBI Taxonomy" id="2072580"/>
    <lineage>
        <taxon>Eukaryota</taxon>
        <taxon>Metazoa</taxon>
        <taxon>Ecdysozoa</taxon>
        <taxon>Tardigrada</taxon>
        <taxon>Eutardigrada</taxon>
        <taxon>Parachela</taxon>
        <taxon>Hypsibioidea</taxon>
        <taxon>Hypsibiidae</taxon>
        <taxon>Hypsibius</taxon>
    </lineage>
</organism>
<keyword evidence="4" id="KW-0678">Repressor</keyword>
<keyword evidence="7 13" id="KW-0808">Transferase</keyword>
<dbReference type="AlphaFoldDB" id="A0A1W0XBK8"/>
<keyword evidence="11" id="KW-0804">Transcription</keyword>
<feature type="compositionally biased region" description="Low complexity" evidence="14">
    <location>
        <begin position="39"/>
        <end position="56"/>
    </location>
</feature>
<evidence type="ECO:0000256" key="8">
    <source>
        <dbReference type="ARBA" id="ARBA00022691"/>
    </source>
</evidence>
<dbReference type="GO" id="GO:0005677">
    <property type="term" value="C:chromatin silencing complex"/>
    <property type="evidence" value="ECO:0007669"/>
    <property type="project" value="TreeGrafter"/>
</dbReference>
<dbReference type="Gene3D" id="3.40.50.150">
    <property type="entry name" value="Vaccinia Virus protein VP39"/>
    <property type="match status" value="1"/>
</dbReference>
<evidence type="ECO:0000256" key="5">
    <source>
        <dbReference type="ARBA" id="ARBA00022552"/>
    </source>
</evidence>
<protein>
    <recommendedName>
        <fullName evidence="3 13">Ribosomal RNA-processing protein 8</fullName>
        <ecNumber evidence="13">2.1.1.-</ecNumber>
    </recommendedName>
</protein>
<dbReference type="PANTHER" id="PTHR12787:SF0">
    <property type="entry name" value="RIBOSOMAL RNA-PROCESSING PROTEIN 8"/>
    <property type="match status" value="1"/>
</dbReference>
<name>A0A1W0XBK8_HYPEX</name>
<dbReference type="Pfam" id="PF05148">
    <property type="entry name" value="Methyltransf_8"/>
    <property type="match status" value="1"/>
</dbReference>
<dbReference type="GO" id="GO:0042149">
    <property type="term" value="P:cellular response to glucose starvation"/>
    <property type="evidence" value="ECO:0007669"/>
    <property type="project" value="TreeGrafter"/>
</dbReference>
<dbReference type="Proteomes" id="UP000192578">
    <property type="component" value="Unassembled WGS sequence"/>
</dbReference>
<evidence type="ECO:0000256" key="7">
    <source>
        <dbReference type="ARBA" id="ARBA00022679"/>
    </source>
</evidence>
<dbReference type="FunFam" id="1.10.10.2150:FF:000001">
    <property type="entry name" value="Ribosomal RNA-processing protein 8"/>
    <property type="match status" value="1"/>
</dbReference>
<evidence type="ECO:0000256" key="12">
    <source>
        <dbReference type="ARBA" id="ARBA00023242"/>
    </source>
</evidence>
<reference evidence="16" key="1">
    <citation type="submission" date="2017-01" db="EMBL/GenBank/DDBJ databases">
        <title>Comparative genomics of anhydrobiosis in the tardigrade Hypsibius dujardini.</title>
        <authorList>
            <person name="Yoshida Y."/>
            <person name="Koutsovoulos G."/>
            <person name="Laetsch D."/>
            <person name="Stevens L."/>
            <person name="Kumar S."/>
            <person name="Horikawa D."/>
            <person name="Ishino K."/>
            <person name="Komine S."/>
            <person name="Tomita M."/>
            <person name="Blaxter M."/>
            <person name="Arakawa K."/>
        </authorList>
    </citation>
    <scope>NUCLEOTIDE SEQUENCE [LARGE SCALE GENOMIC DNA]</scope>
    <source>
        <strain evidence="16">Z151</strain>
    </source>
</reference>
<comment type="caution">
    <text evidence="15">The sequence shown here is derived from an EMBL/GenBank/DDBJ whole genome shotgun (WGS) entry which is preliminary data.</text>
</comment>
<keyword evidence="5 13" id="KW-0698">rRNA processing</keyword>
<keyword evidence="6 13" id="KW-0489">Methyltransferase</keyword>
<keyword evidence="16" id="KW-1185">Reference proteome</keyword>
<dbReference type="InterPro" id="IPR007823">
    <property type="entry name" value="RRP8"/>
</dbReference>
<evidence type="ECO:0000256" key="14">
    <source>
        <dbReference type="SAM" id="MobiDB-lite"/>
    </source>
</evidence>